<gene>
    <name evidence="2" type="ORF">EJ06DRAFT_235113</name>
</gene>
<feature type="region of interest" description="Disordered" evidence="1">
    <location>
        <begin position="238"/>
        <end position="258"/>
    </location>
</feature>
<name>A0A6G1HJU3_9PEZI</name>
<sequence>MGKQTCTCCILIPTMMTCTNSSHARPGNLSDPTTGYSTRRASSKSWTATELSKSPDATNARQILVTKPWKRIPRKASPTLTQATFRVIKPGRRRQMPHPRLQSRTELWAAPKVEVPPHAPHIMLQLRMRINLVGIGAWSDPSTPIAEGDSLQLPDFVGTELELDDPKAQASRLAVPQSFRKPLSKVSCLADRQTDSFSTDLQPYEMQYDPPGPDAPSFGFEFAEDDVWTPFFKQSLLEPLDKKDEQGGGSSSSMCRQK</sequence>
<evidence type="ECO:0000313" key="3">
    <source>
        <dbReference type="Proteomes" id="UP000799640"/>
    </source>
</evidence>
<organism evidence="2 3">
    <name type="scientific">Trichodelitschia bisporula</name>
    <dbReference type="NCBI Taxonomy" id="703511"/>
    <lineage>
        <taxon>Eukaryota</taxon>
        <taxon>Fungi</taxon>
        <taxon>Dikarya</taxon>
        <taxon>Ascomycota</taxon>
        <taxon>Pezizomycotina</taxon>
        <taxon>Dothideomycetes</taxon>
        <taxon>Dothideomycetes incertae sedis</taxon>
        <taxon>Phaeotrichales</taxon>
        <taxon>Phaeotrichaceae</taxon>
        <taxon>Trichodelitschia</taxon>
    </lineage>
</organism>
<feature type="region of interest" description="Disordered" evidence="1">
    <location>
        <begin position="21"/>
        <end position="53"/>
    </location>
</feature>
<accession>A0A6G1HJU3</accession>
<feature type="compositionally biased region" description="Polar residues" evidence="1">
    <location>
        <begin position="30"/>
        <end position="53"/>
    </location>
</feature>
<evidence type="ECO:0000256" key="1">
    <source>
        <dbReference type="SAM" id="MobiDB-lite"/>
    </source>
</evidence>
<dbReference type="EMBL" id="ML996707">
    <property type="protein sequence ID" value="KAF2396333.1"/>
    <property type="molecule type" value="Genomic_DNA"/>
</dbReference>
<keyword evidence="3" id="KW-1185">Reference proteome</keyword>
<evidence type="ECO:0000313" key="2">
    <source>
        <dbReference type="EMBL" id="KAF2396333.1"/>
    </source>
</evidence>
<dbReference type="Proteomes" id="UP000799640">
    <property type="component" value="Unassembled WGS sequence"/>
</dbReference>
<protein>
    <submittedName>
        <fullName evidence="2">Uncharacterized protein</fullName>
    </submittedName>
</protein>
<reference evidence="2" key="1">
    <citation type="journal article" date="2020" name="Stud. Mycol.">
        <title>101 Dothideomycetes genomes: a test case for predicting lifestyles and emergence of pathogens.</title>
        <authorList>
            <person name="Haridas S."/>
            <person name="Albert R."/>
            <person name="Binder M."/>
            <person name="Bloem J."/>
            <person name="Labutti K."/>
            <person name="Salamov A."/>
            <person name="Andreopoulos B."/>
            <person name="Baker S."/>
            <person name="Barry K."/>
            <person name="Bills G."/>
            <person name="Bluhm B."/>
            <person name="Cannon C."/>
            <person name="Castanera R."/>
            <person name="Culley D."/>
            <person name="Daum C."/>
            <person name="Ezra D."/>
            <person name="Gonzalez J."/>
            <person name="Henrissat B."/>
            <person name="Kuo A."/>
            <person name="Liang C."/>
            <person name="Lipzen A."/>
            <person name="Lutzoni F."/>
            <person name="Magnuson J."/>
            <person name="Mondo S."/>
            <person name="Nolan M."/>
            <person name="Ohm R."/>
            <person name="Pangilinan J."/>
            <person name="Park H.-J."/>
            <person name="Ramirez L."/>
            <person name="Alfaro M."/>
            <person name="Sun H."/>
            <person name="Tritt A."/>
            <person name="Yoshinaga Y."/>
            <person name="Zwiers L.-H."/>
            <person name="Turgeon B."/>
            <person name="Goodwin S."/>
            <person name="Spatafora J."/>
            <person name="Crous P."/>
            <person name="Grigoriev I."/>
        </authorList>
    </citation>
    <scope>NUCLEOTIDE SEQUENCE</scope>
    <source>
        <strain evidence="2">CBS 262.69</strain>
    </source>
</reference>
<dbReference type="AlphaFoldDB" id="A0A6G1HJU3"/>
<proteinExistence type="predicted"/>